<dbReference type="PANTHER" id="PTHR11373">
    <property type="entry name" value="DEOXYNUCLEOSIDE TRIPHOSPHATE TRIPHOSPHOHYDROLASE"/>
    <property type="match status" value="1"/>
</dbReference>
<dbReference type="KEGG" id="cbau:H1R16_05700"/>
<evidence type="ECO:0000313" key="2">
    <source>
        <dbReference type="EMBL" id="MBA5247871.1"/>
    </source>
</evidence>
<dbReference type="GO" id="GO:0006203">
    <property type="term" value="P:dGTP catabolic process"/>
    <property type="evidence" value="ECO:0007669"/>
    <property type="project" value="TreeGrafter"/>
</dbReference>
<evidence type="ECO:0000313" key="5">
    <source>
        <dbReference type="Proteomes" id="UP000539710"/>
    </source>
</evidence>
<dbReference type="SMART" id="SM00471">
    <property type="entry name" value="HDc"/>
    <property type="match status" value="1"/>
</dbReference>
<evidence type="ECO:0000259" key="1">
    <source>
        <dbReference type="SMART" id="SM00471"/>
    </source>
</evidence>
<organism evidence="3 4">
    <name type="scientific">Marnyiella aurantia</name>
    <dbReference type="NCBI Taxonomy" id="2758037"/>
    <lineage>
        <taxon>Bacteria</taxon>
        <taxon>Pseudomonadati</taxon>
        <taxon>Bacteroidota</taxon>
        <taxon>Flavobacteriia</taxon>
        <taxon>Flavobacteriales</taxon>
        <taxon>Weeksellaceae</taxon>
        <taxon>Marnyiella</taxon>
    </lineage>
</organism>
<dbReference type="Proteomes" id="UP000539710">
    <property type="component" value="Unassembled WGS sequence"/>
</dbReference>
<dbReference type="Gene3D" id="1.10.3210.10">
    <property type="entry name" value="Hypothetical protein af1432"/>
    <property type="match status" value="1"/>
</dbReference>
<accession>A0A7D7RM08</accession>
<dbReference type="CDD" id="cd00077">
    <property type="entry name" value="HDc"/>
    <property type="match status" value="1"/>
</dbReference>
<dbReference type="InterPro" id="IPR006674">
    <property type="entry name" value="HD_domain"/>
</dbReference>
<dbReference type="PANTHER" id="PTHR11373:SF4">
    <property type="entry name" value="DEOXYNUCLEOSIDE TRIPHOSPHATE TRIPHOSPHOHYDROLASE SAMHD1"/>
    <property type="match status" value="1"/>
</dbReference>
<reference evidence="3 4" key="1">
    <citation type="submission" date="2020-07" db="EMBL/GenBank/DDBJ databases">
        <title>Chryseobacterium sp.cx-624.</title>
        <authorList>
            <person name="Yang C."/>
        </authorList>
    </citation>
    <scope>NUCLEOTIDE SEQUENCE [LARGE SCALE GENOMIC DNA]</scope>
    <source>
        <strain evidence="3">Cx-624</strain>
        <strain evidence="4">cx-624</strain>
    </source>
</reference>
<name>A0A7D7RM08_9FLAO</name>
<evidence type="ECO:0000313" key="4">
    <source>
        <dbReference type="Proteomes" id="UP000515349"/>
    </source>
</evidence>
<keyword evidence="5" id="KW-1185">Reference proteome</keyword>
<reference evidence="2" key="3">
    <citation type="submission" date="2020-07" db="EMBL/GenBank/DDBJ databases">
        <authorList>
            <person name="Yang C."/>
        </authorList>
    </citation>
    <scope>NUCLEOTIDE SEQUENCE</scope>
    <source>
        <strain evidence="2">Cx-624</strain>
    </source>
</reference>
<protein>
    <submittedName>
        <fullName evidence="3">HD domain-containing protein</fullName>
    </submittedName>
</protein>
<dbReference type="SUPFAM" id="SSF109604">
    <property type="entry name" value="HD-domain/PDEase-like"/>
    <property type="match status" value="1"/>
</dbReference>
<proteinExistence type="predicted"/>
<sequence>MKTGKVLDPIHGLIEITEIEEFIINQKIFGRLRKVKQNTLLNYIFPGANHTRFEHSIGVMHLAEKIFNKSNENVETTHLKGQKYNRSKGYITIKELAKDNDHFETKLQELRIAALLHDVGHGPTSHKFDSFTITGKELLAFLEKSIYHKNFLSEIREYVSKNQLQNRKIEHELVSCIFIIKIIYTLKENKNFTDFSRKIIDGIEVKNILKMIDPEFLPQHEIVLGDKNCTNYFNSIIAGFPFDADRMDYLYRDSFYSGVKYGFFDQSRILMSLLPVEHEGKITLGVKTSGLDSVIRFIQSRNHLYNQVYFHKTNSATNSMLDFVFRHMSNQSVFENVSSYEEFEEFYFRNGDEYFLNSTMKYKLTTNGCDVCNEGCVENDVLDELLERNLWKKTFESRINIKFSDSELRNVTNISELEYQLKKKIETNYFDSSKLEQFKTQLECEDIYVQENYSSNIGLKGASKSKMVLIEKEDGNKTTNLWNKINDEMFFLSQTNVFIKRIYVRRTFKNAEEFIEIEKRIKECMIELAL</sequence>
<dbReference type="EMBL" id="CP059472">
    <property type="protein sequence ID" value="QMS99492.1"/>
    <property type="molecule type" value="Genomic_DNA"/>
</dbReference>
<dbReference type="Proteomes" id="UP000515349">
    <property type="component" value="Chromosome"/>
</dbReference>
<dbReference type="AlphaFoldDB" id="A0A7D7RM08"/>
<reference evidence="5" key="2">
    <citation type="submission" date="2020-07" db="EMBL/GenBank/DDBJ databases">
        <title>Flavobacterium sp. xlx-214.</title>
        <authorList>
            <person name="Yang C."/>
        </authorList>
    </citation>
    <scope>NUCLEOTIDE SEQUENCE [LARGE SCALE GENOMIC DNA]</scope>
    <source>
        <strain evidence="5">CX-624</strain>
    </source>
</reference>
<dbReference type="Pfam" id="PF01966">
    <property type="entry name" value="HD"/>
    <property type="match status" value="1"/>
</dbReference>
<feature type="domain" description="HD/PDEase" evidence="1">
    <location>
        <begin position="48"/>
        <end position="259"/>
    </location>
</feature>
<gene>
    <name evidence="3" type="ORF">H1R16_05700</name>
    <name evidence="2" type="ORF">H2507_11910</name>
</gene>
<dbReference type="InterPro" id="IPR050135">
    <property type="entry name" value="dGTPase-like"/>
</dbReference>
<dbReference type="InterPro" id="IPR003607">
    <property type="entry name" value="HD/PDEase_dom"/>
</dbReference>
<dbReference type="EMBL" id="JACEUX010000005">
    <property type="protein sequence ID" value="MBA5247871.1"/>
    <property type="molecule type" value="Genomic_DNA"/>
</dbReference>
<evidence type="ECO:0000313" key="3">
    <source>
        <dbReference type="EMBL" id="QMS99492.1"/>
    </source>
</evidence>
<dbReference type="RefSeq" id="WP_181887968.1">
    <property type="nucleotide sequence ID" value="NZ_CP059472.1"/>
</dbReference>
<dbReference type="GO" id="GO:0008832">
    <property type="term" value="F:dGTPase activity"/>
    <property type="evidence" value="ECO:0007669"/>
    <property type="project" value="TreeGrafter"/>
</dbReference>